<dbReference type="Proteomes" id="UP000182063">
    <property type="component" value="Chromosome"/>
</dbReference>
<dbReference type="EMBL" id="CP018221">
    <property type="protein sequence ID" value="API58555.1"/>
    <property type="molecule type" value="Genomic_DNA"/>
</dbReference>
<keyword evidence="2" id="KW-1185">Reference proteome</keyword>
<dbReference type="STRING" id="1921510.BSL82_03870"/>
<dbReference type="KEGG" id="sphj:BSL82_03870"/>
<sequence>MQDWEVQTIMSRIRGKTDSILRQQADADAGKFTTLGAALGLQQLRRERKVLQAQLPPLRIVQ</sequence>
<accession>A0A1L3ZSF9</accession>
<evidence type="ECO:0000313" key="1">
    <source>
        <dbReference type="EMBL" id="API58555.1"/>
    </source>
</evidence>
<reference evidence="2" key="1">
    <citation type="submission" date="2016-11" db="EMBL/GenBank/DDBJ databases">
        <title>Complete Genome Sequence of alachlor-degrading Sphingomonas sp. strain JJ-A5.</title>
        <authorList>
            <person name="Lee H."/>
            <person name="Ka J.-O."/>
        </authorList>
    </citation>
    <scope>NUCLEOTIDE SEQUENCE [LARGE SCALE GENOMIC DNA]</scope>
    <source>
        <strain evidence="2">JJ-A5</strain>
    </source>
</reference>
<evidence type="ECO:0000313" key="2">
    <source>
        <dbReference type="Proteomes" id="UP000182063"/>
    </source>
</evidence>
<proteinExistence type="predicted"/>
<name>A0A1L3ZSF9_9SPHN</name>
<organism evidence="1 2">
    <name type="scientific">Tardibacter chloracetimidivorans</name>
    <dbReference type="NCBI Taxonomy" id="1921510"/>
    <lineage>
        <taxon>Bacteria</taxon>
        <taxon>Pseudomonadati</taxon>
        <taxon>Pseudomonadota</taxon>
        <taxon>Alphaproteobacteria</taxon>
        <taxon>Sphingomonadales</taxon>
        <taxon>Sphingomonadaceae</taxon>
        <taxon>Tardibacter</taxon>
    </lineage>
</organism>
<protein>
    <submittedName>
        <fullName evidence="1">Uncharacterized protein</fullName>
    </submittedName>
</protein>
<dbReference type="AlphaFoldDB" id="A0A1L3ZSF9"/>
<gene>
    <name evidence="1" type="ORF">BSL82_03870</name>
</gene>